<dbReference type="OrthoDB" id="389114at2759"/>
<evidence type="ECO:0000313" key="2">
    <source>
        <dbReference type="EMBL" id="KMZ95759.1"/>
    </source>
</evidence>
<proteinExistence type="predicted"/>
<organism evidence="2 3">
    <name type="scientific">Plasmodium vivax Mauritania I</name>
    <dbReference type="NCBI Taxonomy" id="1035515"/>
    <lineage>
        <taxon>Eukaryota</taxon>
        <taxon>Sar</taxon>
        <taxon>Alveolata</taxon>
        <taxon>Apicomplexa</taxon>
        <taxon>Aconoidasida</taxon>
        <taxon>Haemosporida</taxon>
        <taxon>Plasmodiidae</taxon>
        <taxon>Plasmodium</taxon>
        <taxon>Plasmodium (Plasmodium)</taxon>
    </lineage>
</organism>
<sequence length="272" mass="31542">MEKLGYDKEEYKSFCLKLIRNLGHYSENLKFLKFNPEDCTNLNNWVYNSIKKYDIPDNIITECFDDYKTFMDKTYNISRCSYYSYDDIYEEPINIIILNIFVSIIDIIQNTLDGTYVSNNFPLRNYICECIKIYKDMKEKYCPMSNTKSENRYKTCEILNTFKKTYESYLSDTQHKNYKTKSLDNDEAEYLAMCQPDESKSALTVGWDEATSTLQPATQDRDKNLGDVPHPYTLTEETSPNSISSTVSTAFGTVAGASSILALLYKVTQHCI</sequence>
<evidence type="ECO:0000313" key="3">
    <source>
        <dbReference type="Proteomes" id="UP000053776"/>
    </source>
</evidence>
<dbReference type="AlphaFoldDB" id="A0A0J9TKG6"/>
<feature type="region of interest" description="Disordered" evidence="1">
    <location>
        <begin position="213"/>
        <end position="241"/>
    </location>
</feature>
<dbReference type="InterPro" id="IPR008780">
    <property type="entry name" value="Plasmodium_Vir"/>
</dbReference>
<accession>A0A0J9TKG6</accession>
<protein>
    <submittedName>
        <fullName evidence="2">Uncharacterized protein</fullName>
    </submittedName>
</protein>
<dbReference type="EMBL" id="KQ234975">
    <property type="protein sequence ID" value="KMZ95759.1"/>
    <property type="molecule type" value="Genomic_DNA"/>
</dbReference>
<reference evidence="2 3" key="1">
    <citation type="submission" date="2011-08" db="EMBL/GenBank/DDBJ databases">
        <title>The Genome Sequence of Plasmodium vivax Mauritania I.</title>
        <authorList>
            <consortium name="The Broad Institute Genome Sequencing Platform"/>
            <consortium name="The Broad Institute Genome Sequencing Center for Infectious Disease"/>
            <person name="Neafsey D."/>
            <person name="Carlton J."/>
            <person name="Barnwell J."/>
            <person name="Collins W."/>
            <person name="Escalante A."/>
            <person name="Mullikin J."/>
            <person name="Saul A."/>
            <person name="Guigo R."/>
            <person name="Camara F."/>
            <person name="Young S.K."/>
            <person name="Zeng Q."/>
            <person name="Gargeya S."/>
            <person name="Fitzgerald M."/>
            <person name="Haas B."/>
            <person name="Abouelleil A."/>
            <person name="Alvarado L."/>
            <person name="Arachchi H.M."/>
            <person name="Berlin A."/>
            <person name="Brown A."/>
            <person name="Chapman S.B."/>
            <person name="Chen Z."/>
            <person name="Dunbar C."/>
            <person name="Freedman E."/>
            <person name="Gearin G."/>
            <person name="Gellesch M."/>
            <person name="Goldberg J."/>
            <person name="Griggs A."/>
            <person name="Gujja S."/>
            <person name="Heiman D."/>
            <person name="Howarth C."/>
            <person name="Larson L."/>
            <person name="Lui A."/>
            <person name="MacDonald P.J.P."/>
            <person name="Montmayeur A."/>
            <person name="Murphy C."/>
            <person name="Neiman D."/>
            <person name="Pearson M."/>
            <person name="Priest M."/>
            <person name="Roberts A."/>
            <person name="Saif S."/>
            <person name="Shea T."/>
            <person name="Shenoy N."/>
            <person name="Sisk P."/>
            <person name="Stolte C."/>
            <person name="Sykes S."/>
            <person name="Wortman J."/>
            <person name="Nusbaum C."/>
            <person name="Birren B."/>
        </authorList>
    </citation>
    <scope>NUCLEOTIDE SEQUENCE [LARGE SCALE GENOMIC DNA]</scope>
    <source>
        <strain evidence="2 3">Mauritania I</strain>
    </source>
</reference>
<gene>
    <name evidence="2" type="ORF">PVMG_05358</name>
</gene>
<evidence type="ECO:0000256" key="1">
    <source>
        <dbReference type="SAM" id="MobiDB-lite"/>
    </source>
</evidence>
<name>A0A0J9TKG6_PLAVI</name>
<dbReference type="Pfam" id="PF05795">
    <property type="entry name" value="Plasmodium_Vir"/>
    <property type="match status" value="1"/>
</dbReference>
<dbReference type="Proteomes" id="UP000053776">
    <property type="component" value="Unassembled WGS sequence"/>
</dbReference>